<dbReference type="InterPro" id="IPR010788">
    <property type="entry name" value="VDE_dom"/>
</dbReference>
<dbReference type="PANTHER" id="PTHR33970">
    <property type="entry name" value="VIOLAXANTHIN DE-EPOXIDASE, CHLOROPLASTIC-RELATED"/>
    <property type="match status" value="1"/>
</dbReference>
<evidence type="ECO:0000313" key="2">
    <source>
        <dbReference type="EMBL" id="EWM29505.1"/>
    </source>
</evidence>
<name>W7TQT0_9STRA</name>
<organism evidence="2 3">
    <name type="scientific">Nannochloropsis gaditana</name>
    <dbReference type="NCBI Taxonomy" id="72520"/>
    <lineage>
        <taxon>Eukaryota</taxon>
        <taxon>Sar</taxon>
        <taxon>Stramenopiles</taxon>
        <taxon>Ochrophyta</taxon>
        <taxon>Eustigmatophyceae</taxon>
        <taxon>Eustigmatales</taxon>
        <taxon>Monodopsidaceae</taxon>
        <taxon>Nannochloropsis</taxon>
    </lineage>
</organism>
<dbReference type="PANTHER" id="PTHR33970:SF1">
    <property type="entry name" value="VIOLAXANTHIN DE-EPOXIDASE, CHLOROPLASTIC"/>
    <property type="match status" value="1"/>
</dbReference>
<dbReference type="OrthoDB" id="10258187at2759"/>
<evidence type="ECO:0000259" key="1">
    <source>
        <dbReference type="Pfam" id="PF07137"/>
    </source>
</evidence>
<dbReference type="GO" id="GO:0010028">
    <property type="term" value="P:xanthophyll cycle"/>
    <property type="evidence" value="ECO:0007669"/>
    <property type="project" value="InterPro"/>
</dbReference>
<proteinExistence type="predicted"/>
<dbReference type="AlphaFoldDB" id="W7TQT0"/>
<dbReference type="InterPro" id="IPR012674">
    <property type="entry name" value="Calycin"/>
</dbReference>
<dbReference type="Pfam" id="PF07137">
    <property type="entry name" value="VDE"/>
    <property type="match status" value="1"/>
</dbReference>
<dbReference type="Gene3D" id="2.40.128.20">
    <property type="match status" value="1"/>
</dbReference>
<accession>W7TQT0</accession>
<dbReference type="InterPro" id="IPR044682">
    <property type="entry name" value="VDE"/>
</dbReference>
<dbReference type="Proteomes" id="UP000019335">
    <property type="component" value="Chromosome 2"/>
</dbReference>
<feature type="domain" description="VDE lipocalin" evidence="1">
    <location>
        <begin position="123"/>
        <end position="260"/>
    </location>
</feature>
<keyword evidence="3" id="KW-1185">Reference proteome</keyword>
<dbReference type="EMBL" id="AZIL01000139">
    <property type="protein sequence ID" value="EWM29505.1"/>
    <property type="molecule type" value="Genomic_DNA"/>
</dbReference>
<sequence>MISASYLDAMRNDYKICPPKLKEAFALFNTTTLFPHIPRRTRTNNALSNHIPISMANPVQSFFILFAIISVCWTSVADAGGAKVNNVTPSMARTILIAAMSHEMDTVASADLPSSLAKTEANTTCIMTYCTDAALACVKDQACRTALSCLSTCDSLEDDSPDKIELQKCTADCVVTYENEALDAVNGCFDSHDCIALTPIPLACRDTHPAFPTPQNVTDMEGAWWATWGKNAVYDCYPCQRLSFSPLNASSWLYTSKYLTPTLEGGVRAYELQAAFPWPADGMATAIAFNYTYQGREESEARRVVSDILPPLGNRSLCARLRPLFPLPIPLLDRIFYVFFSSCLLLSGPFGPTPSARSLFASVVCPRNEPRRGVAVPTRGPIPCCSLLLRARQHMAVRGRAGLVARTKQPPRPRLLGRRGLCKNWHRF</sequence>
<protein>
    <recommendedName>
        <fullName evidence="1">VDE lipocalin domain-containing protein</fullName>
    </recommendedName>
</protein>
<gene>
    <name evidence="2" type="ORF">Naga_100601g1</name>
</gene>
<reference evidence="2 3" key="1">
    <citation type="journal article" date="2014" name="Mol. Plant">
        <title>Chromosome Scale Genome Assembly and Transcriptome Profiling of Nannochloropsis gaditana in Nitrogen Depletion.</title>
        <authorList>
            <person name="Corteggiani Carpinelli E."/>
            <person name="Telatin A."/>
            <person name="Vitulo N."/>
            <person name="Forcato C."/>
            <person name="D'Angelo M."/>
            <person name="Schiavon R."/>
            <person name="Vezzi A."/>
            <person name="Giacometti G.M."/>
            <person name="Morosinotto T."/>
            <person name="Valle G."/>
        </authorList>
    </citation>
    <scope>NUCLEOTIDE SEQUENCE [LARGE SCALE GENOMIC DNA]</scope>
    <source>
        <strain evidence="2 3">B-31</strain>
    </source>
</reference>
<evidence type="ECO:0000313" key="3">
    <source>
        <dbReference type="Proteomes" id="UP000019335"/>
    </source>
</evidence>
<dbReference type="GO" id="GO:0046422">
    <property type="term" value="F:violaxanthin de-epoxidase activity"/>
    <property type="evidence" value="ECO:0007669"/>
    <property type="project" value="InterPro"/>
</dbReference>
<comment type="caution">
    <text evidence="2">The sequence shown here is derived from an EMBL/GenBank/DDBJ whole genome shotgun (WGS) entry which is preliminary data.</text>
</comment>